<dbReference type="InterPro" id="IPR050446">
    <property type="entry name" value="FAD-oxidoreductase/Apoptosis"/>
</dbReference>
<accession>H5TTB7</accession>
<dbReference type="GO" id="GO:0005737">
    <property type="term" value="C:cytoplasm"/>
    <property type="evidence" value="ECO:0007669"/>
    <property type="project" value="TreeGrafter"/>
</dbReference>
<dbReference type="PANTHER" id="PTHR43557:SF2">
    <property type="entry name" value="RIESKE DOMAIN-CONTAINING PROTEIN-RELATED"/>
    <property type="match status" value="1"/>
</dbReference>
<dbReference type="PRINTS" id="PR00368">
    <property type="entry name" value="FADPNR"/>
</dbReference>
<dbReference type="AlphaFoldDB" id="H5TTB7"/>
<evidence type="ECO:0000256" key="1">
    <source>
        <dbReference type="ARBA" id="ARBA00001974"/>
    </source>
</evidence>
<comment type="caution">
    <text evidence="6">The sequence shown here is derived from an EMBL/GenBank/DDBJ whole genome shotgun (WGS) entry which is preliminary data.</text>
</comment>
<reference evidence="6" key="1">
    <citation type="submission" date="2012-02" db="EMBL/GenBank/DDBJ databases">
        <title>Whole genome shotgun sequence of Gordonia otitidis NBRC 100426.</title>
        <authorList>
            <person name="Yoshida I."/>
            <person name="Hosoyama A."/>
            <person name="Tsuchikane K."/>
            <person name="Katsumata H."/>
            <person name="Yamazaki S."/>
            <person name="Fujita N."/>
        </authorList>
    </citation>
    <scope>NUCLEOTIDE SEQUENCE [LARGE SCALE GENOMIC DNA]</scope>
    <source>
        <strain evidence="6">NBRC 100426</strain>
    </source>
</reference>
<feature type="domain" description="FAD/NAD(P)-binding" evidence="5">
    <location>
        <begin position="6"/>
        <end position="301"/>
    </location>
</feature>
<dbReference type="InterPro" id="IPR036188">
    <property type="entry name" value="FAD/NAD-bd_sf"/>
</dbReference>
<dbReference type="RefSeq" id="WP_007240887.1">
    <property type="nucleotide sequence ID" value="NZ_BAFB01000238.1"/>
</dbReference>
<dbReference type="Gene3D" id="3.50.50.60">
    <property type="entry name" value="FAD/NAD(P)-binding domain"/>
    <property type="match status" value="2"/>
</dbReference>
<dbReference type="EMBL" id="BAFB01000238">
    <property type="protein sequence ID" value="GAB36725.1"/>
    <property type="molecule type" value="Genomic_DNA"/>
</dbReference>
<keyword evidence="7" id="KW-1185">Reference proteome</keyword>
<dbReference type="GO" id="GO:0016651">
    <property type="term" value="F:oxidoreductase activity, acting on NAD(P)H"/>
    <property type="evidence" value="ECO:0007669"/>
    <property type="project" value="TreeGrafter"/>
</dbReference>
<evidence type="ECO:0000256" key="3">
    <source>
        <dbReference type="ARBA" id="ARBA00022827"/>
    </source>
</evidence>
<evidence type="ECO:0000313" key="6">
    <source>
        <dbReference type="EMBL" id="GAB36725.1"/>
    </source>
</evidence>
<evidence type="ECO:0000259" key="5">
    <source>
        <dbReference type="Pfam" id="PF07992"/>
    </source>
</evidence>
<dbReference type="InterPro" id="IPR023753">
    <property type="entry name" value="FAD/NAD-binding_dom"/>
</dbReference>
<dbReference type="OrthoDB" id="1145at2"/>
<dbReference type="SUPFAM" id="SSF55424">
    <property type="entry name" value="FAD/NAD-linked reductases, dimerisation (C-terminal) domain"/>
    <property type="match status" value="1"/>
</dbReference>
<comment type="cofactor">
    <cofactor evidence="1">
        <name>FAD</name>
        <dbReference type="ChEBI" id="CHEBI:57692"/>
    </cofactor>
</comment>
<protein>
    <submittedName>
        <fullName evidence="6">Ferredoxin reductase</fullName>
    </submittedName>
</protein>
<dbReference type="SUPFAM" id="SSF51905">
    <property type="entry name" value="FAD/NAD(P)-binding domain"/>
    <property type="match status" value="2"/>
</dbReference>
<keyword evidence="4" id="KW-0560">Oxidoreductase</keyword>
<dbReference type="PRINTS" id="PR00469">
    <property type="entry name" value="PNDRDTASEII"/>
</dbReference>
<proteinExistence type="predicted"/>
<dbReference type="STRING" id="1108044.GOOTI_238_00050"/>
<keyword evidence="3" id="KW-0274">FAD</keyword>
<organism evidence="6 7">
    <name type="scientific">Gordonia otitidis (strain DSM 44809 / CCUG 52243 / JCM 12355 / NBRC 100426 / IFM 10032)</name>
    <dbReference type="NCBI Taxonomy" id="1108044"/>
    <lineage>
        <taxon>Bacteria</taxon>
        <taxon>Bacillati</taxon>
        <taxon>Actinomycetota</taxon>
        <taxon>Actinomycetes</taxon>
        <taxon>Mycobacteriales</taxon>
        <taxon>Gordoniaceae</taxon>
        <taxon>Gordonia</taxon>
    </lineage>
</organism>
<dbReference type="Pfam" id="PF07992">
    <property type="entry name" value="Pyr_redox_2"/>
    <property type="match status" value="1"/>
</dbReference>
<gene>
    <name evidence="6" type="ORF">GOOTI_238_00050</name>
</gene>
<sequence length="395" mass="41733">MSARGVVIVGGGLAGMTTASELADLGYPHPITVLGDERHQAYARPPLSKGVLKGTDADNSVLLPDSPSDQIKVRVSSAVIGLDVAARQVALADGRVIGYDNLVIASGGRPRRLGDGTGQHVVRTIDDTLRLRDALRDAADVVVIGGGFLGMEVASAALSFGARVRVIDVRTPLVPVLGETLGRLTLAAAHEHGVKVEVCPAGVVVECEESGQVRRVTSRDGRAFPADVVVTAIGDMPNTEWLRGSGVALDAQGWVVVDDYARAHGDGFAPGEILAAGDVALLPQSGEYRRMPHWENAIGQAKAVARTLVDGPRETYTPDPYFWTEAFGIAYKIAGPIPPEGEPEVIKGDLDDRCALVRWAGAAGTTVAAVNHRIPVAKLRRQARRPQNVPTVQFQ</sequence>
<dbReference type="Proteomes" id="UP000005038">
    <property type="component" value="Unassembled WGS sequence"/>
</dbReference>
<name>H5TTB7_GORO1</name>
<evidence type="ECO:0000256" key="2">
    <source>
        <dbReference type="ARBA" id="ARBA00022630"/>
    </source>
</evidence>
<evidence type="ECO:0000256" key="4">
    <source>
        <dbReference type="ARBA" id="ARBA00023002"/>
    </source>
</evidence>
<dbReference type="PANTHER" id="PTHR43557">
    <property type="entry name" value="APOPTOSIS-INDUCING FACTOR 1"/>
    <property type="match status" value="1"/>
</dbReference>
<dbReference type="InterPro" id="IPR016156">
    <property type="entry name" value="FAD/NAD-linked_Rdtase_dimer_sf"/>
</dbReference>
<evidence type="ECO:0000313" key="7">
    <source>
        <dbReference type="Proteomes" id="UP000005038"/>
    </source>
</evidence>
<keyword evidence="2" id="KW-0285">Flavoprotein</keyword>